<accession>A0ABY1ZJB0</accession>
<dbReference type="RefSeq" id="WP_131482209.1">
    <property type="nucleotide sequence ID" value="NZ_SJDL01000018.1"/>
</dbReference>
<gene>
    <name evidence="1" type="ORF">EZI54_12430</name>
</gene>
<reference evidence="1 2" key="1">
    <citation type="submission" date="2019-02" db="EMBL/GenBank/DDBJ databases">
        <title>Marinobacter halodurans sp. nov., a marine bacterium isolated from sea tidal flat.</title>
        <authorList>
            <person name="Yoo Y."/>
            <person name="Lee D.W."/>
            <person name="Kim B.S."/>
            <person name="Kim J.-J."/>
        </authorList>
    </citation>
    <scope>NUCLEOTIDE SEQUENCE [LARGE SCALE GENOMIC DNA]</scope>
    <source>
        <strain evidence="1 2">YJ-S3-2</strain>
    </source>
</reference>
<evidence type="ECO:0000313" key="2">
    <source>
        <dbReference type="Proteomes" id="UP000313645"/>
    </source>
</evidence>
<keyword evidence="2" id="KW-1185">Reference proteome</keyword>
<name>A0ABY1ZJB0_9GAMM</name>
<dbReference type="EMBL" id="SJDL01000018">
    <property type="protein sequence ID" value="TBW54849.1"/>
    <property type="molecule type" value="Genomic_DNA"/>
</dbReference>
<dbReference type="Proteomes" id="UP000313645">
    <property type="component" value="Unassembled WGS sequence"/>
</dbReference>
<protein>
    <submittedName>
        <fullName evidence="1">Uncharacterized protein</fullName>
    </submittedName>
</protein>
<evidence type="ECO:0000313" key="1">
    <source>
        <dbReference type="EMBL" id="TBW54849.1"/>
    </source>
</evidence>
<proteinExistence type="predicted"/>
<sequence length="356" mass="39304">MTTRADASRSFWRQAIVRRTRSAVLSVLAAASLGGCGVVNHMIYSTTGDVMQGFSREHTMPYLLETRDLEMACAMSESVQPLLMSFGRVTDNPDQLAVMMSLQAGGCAEDRAREAELRSMAALRARQPEQAEDAIILQKRYYALAAQRYFKGWRHFETFYGDPEAEECPDFDEDMDEFIYLAGLLSGLQALNAEIQSTAPVGVPKNIGSIVARASGCLDNEKWWGAPMALRATVWAMIPGAQPDGEDAFERLQASDAIGEAEGVRISHVFHAIAAWNKGDTERVKAVIRRHADAIEKRPADPEWALVDELATHNILAISDRLWMENTGHRTPMGGLGTFWDDEAPVGEVIDLDSLL</sequence>
<comment type="caution">
    <text evidence="1">The sequence shown here is derived from an EMBL/GenBank/DDBJ whole genome shotgun (WGS) entry which is preliminary data.</text>
</comment>
<organism evidence="1 2">
    <name type="scientific">Marinobacter halodurans</name>
    <dbReference type="NCBI Taxonomy" id="2528979"/>
    <lineage>
        <taxon>Bacteria</taxon>
        <taxon>Pseudomonadati</taxon>
        <taxon>Pseudomonadota</taxon>
        <taxon>Gammaproteobacteria</taxon>
        <taxon>Pseudomonadales</taxon>
        <taxon>Marinobacteraceae</taxon>
        <taxon>Marinobacter</taxon>
    </lineage>
</organism>